<evidence type="ECO:0000313" key="2">
    <source>
        <dbReference type="EMBL" id="GJT64120.1"/>
    </source>
</evidence>
<accession>A0ABQ5FLC7</accession>
<evidence type="ECO:0000256" key="1">
    <source>
        <dbReference type="SAM" id="MobiDB-lite"/>
    </source>
</evidence>
<organism evidence="2 3">
    <name type="scientific">Tanacetum coccineum</name>
    <dbReference type="NCBI Taxonomy" id="301880"/>
    <lineage>
        <taxon>Eukaryota</taxon>
        <taxon>Viridiplantae</taxon>
        <taxon>Streptophyta</taxon>
        <taxon>Embryophyta</taxon>
        <taxon>Tracheophyta</taxon>
        <taxon>Spermatophyta</taxon>
        <taxon>Magnoliopsida</taxon>
        <taxon>eudicotyledons</taxon>
        <taxon>Gunneridae</taxon>
        <taxon>Pentapetalae</taxon>
        <taxon>asterids</taxon>
        <taxon>campanulids</taxon>
        <taxon>Asterales</taxon>
        <taxon>Asteraceae</taxon>
        <taxon>Asteroideae</taxon>
        <taxon>Anthemideae</taxon>
        <taxon>Anthemidinae</taxon>
        <taxon>Tanacetum</taxon>
    </lineage>
</organism>
<reference evidence="2" key="1">
    <citation type="journal article" date="2022" name="Int. J. Mol. Sci.">
        <title>Draft Genome of Tanacetum Coccineum: Genomic Comparison of Closely Related Tanacetum-Family Plants.</title>
        <authorList>
            <person name="Yamashiro T."/>
            <person name="Shiraishi A."/>
            <person name="Nakayama K."/>
            <person name="Satake H."/>
        </authorList>
    </citation>
    <scope>NUCLEOTIDE SEQUENCE</scope>
</reference>
<reference evidence="2" key="2">
    <citation type="submission" date="2022-01" db="EMBL/GenBank/DDBJ databases">
        <authorList>
            <person name="Yamashiro T."/>
            <person name="Shiraishi A."/>
            <person name="Satake H."/>
            <person name="Nakayama K."/>
        </authorList>
    </citation>
    <scope>NUCLEOTIDE SEQUENCE</scope>
</reference>
<proteinExistence type="predicted"/>
<gene>
    <name evidence="2" type="ORF">Tco_1015600</name>
</gene>
<sequence>MSTNQCKWRYHHLNGSSIIGEPKGMSRQHLQQFRPPLPSIPPPPSTMPQMMNKPQPLRTALFDTPPKVMRIGEN</sequence>
<comment type="caution">
    <text evidence="2">The sequence shown here is derived from an EMBL/GenBank/DDBJ whole genome shotgun (WGS) entry which is preliminary data.</text>
</comment>
<evidence type="ECO:0000313" key="3">
    <source>
        <dbReference type="Proteomes" id="UP001151760"/>
    </source>
</evidence>
<feature type="compositionally biased region" description="Pro residues" evidence="1">
    <location>
        <begin position="35"/>
        <end position="46"/>
    </location>
</feature>
<name>A0ABQ5FLC7_9ASTR</name>
<feature type="region of interest" description="Disordered" evidence="1">
    <location>
        <begin position="19"/>
        <end position="74"/>
    </location>
</feature>
<dbReference type="EMBL" id="BQNB010017516">
    <property type="protein sequence ID" value="GJT64120.1"/>
    <property type="molecule type" value="Genomic_DNA"/>
</dbReference>
<protein>
    <submittedName>
        <fullName evidence="2">Uncharacterized protein</fullName>
    </submittedName>
</protein>
<keyword evidence="3" id="KW-1185">Reference proteome</keyword>
<dbReference type="Proteomes" id="UP001151760">
    <property type="component" value="Unassembled WGS sequence"/>
</dbReference>